<name>A0AA86QJR5_9EUKA</name>
<organism evidence="1">
    <name type="scientific">Hexamita inflata</name>
    <dbReference type="NCBI Taxonomy" id="28002"/>
    <lineage>
        <taxon>Eukaryota</taxon>
        <taxon>Metamonada</taxon>
        <taxon>Diplomonadida</taxon>
        <taxon>Hexamitidae</taxon>
        <taxon>Hexamitinae</taxon>
        <taxon>Hexamita</taxon>
    </lineage>
</organism>
<dbReference type="PANTHER" id="PTHR36436">
    <property type="entry name" value="SLL5081 PROTEIN"/>
    <property type="match status" value="1"/>
</dbReference>
<keyword evidence="3" id="KW-1185">Reference proteome</keyword>
<dbReference type="PANTHER" id="PTHR36436:SF6">
    <property type="entry name" value="SLL5081 PROTEIN"/>
    <property type="match status" value="1"/>
</dbReference>
<evidence type="ECO:0000313" key="1">
    <source>
        <dbReference type="EMBL" id="CAI9960766.1"/>
    </source>
</evidence>
<dbReference type="Proteomes" id="UP001642409">
    <property type="component" value="Unassembled WGS sequence"/>
</dbReference>
<sequence>MSDVKKNEKTRSKQFPFKYQIILKTNPAPNPNKLICSKLGGIPFVPQSLDFSRNVSENILPLFCQINFSDMPAIRGFPTSGLFQLFISDDLECFECDQIVGDEVVVRFLSEAQISEQGRDMSEYTSKQPWMLEGAPVQKIIGIKATHAWIKYHGHKIGGVANFTYTQRIHDKEYSEYINFLQFDSSDGIMIGDAGIMHIFVKRKDLENLDFSKAVFYSDQY</sequence>
<reference evidence="2 3" key="2">
    <citation type="submission" date="2024-07" db="EMBL/GenBank/DDBJ databases">
        <authorList>
            <person name="Akdeniz Z."/>
        </authorList>
    </citation>
    <scope>NUCLEOTIDE SEQUENCE [LARGE SCALE GENOMIC DNA]</scope>
</reference>
<proteinExistence type="predicted"/>
<evidence type="ECO:0008006" key="4">
    <source>
        <dbReference type="Google" id="ProtNLM"/>
    </source>
</evidence>
<accession>A0AA86QJR5</accession>
<comment type="caution">
    <text evidence="1">The sequence shown here is derived from an EMBL/GenBank/DDBJ whole genome shotgun (WGS) entry which is preliminary data.</text>
</comment>
<protein>
    <recommendedName>
        <fullName evidence="4">DUF1963 domain-containing protein</fullName>
    </recommendedName>
</protein>
<dbReference type="InterPro" id="IPR015315">
    <property type="entry name" value="DUF1963"/>
</dbReference>
<dbReference type="AlphaFoldDB" id="A0AA86QJR5"/>
<dbReference type="SUPFAM" id="SSF103032">
    <property type="entry name" value="Hypothetical protein YwqG"/>
    <property type="match status" value="1"/>
</dbReference>
<reference evidence="1" key="1">
    <citation type="submission" date="2023-06" db="EMBL/GenBank/DDBJ databases">
        <authorList>
            <person name="Kurt Z."/>
        </authorList>
    </citation>
    <scope>NUCLEOTIDE SEQUENCE</scope>
</reference>
<dbReference type="Gene3D" id="2.30.320.10">
    <property type="entry name" value="YwqG-like"/>
    <property type="match status" value="1"/>
</dbReference>
<evidence type="ECO:0000313" key="3">
    <source>
        <dbReference type="Proteomes" id="UP001642409"/>
    </source>
</evidence>
<dbReference type="Pfam" id="PF09234">
    <property type="entry name" value="DUF1963"/>
    <property type="match status" value="1"/>
</dbReference>
<gene>
    <name evidence="2" type="ORF">HINF_LOCUS37556</name>
    <name evidence="1" type="ORF">HINF_LOCUS48411</name>
</gene>
<dbReference type="InterPro" id="IPR035948">
    <property type="entry name" value="YwqG-like_sf"/>
</dbReference>
<dbReference type="EMBL" id="CATOUU010000934">
    <property type="protein sequence ID" value="CAI9960766.1"/>
    <property type="molecule type" value="Genomic_DNA"/>
</dbReference>
<dbReference type="EMBL" id="CAXDID020000140">
    <property type="protein sequence ID" value="CAL6038822.1"/>
    <property type="molecule type" value="Genomic_DNA"/>
</dbReference>
<evidence type="ECO:0000313" key="2">
    <source>
        <dbReference type="EMBL" id="CAL6038822.1"/>
    </source>
</evidence>